<evidence type="ECO:0000256" key="3">
    <source>
        <dbReference type="ARBA" id="ARBA00035112"/>
    </source>
</evidence>
<dbReference type="AlphaFoldDB" id="A0AAW0A7K2"/>
<gene>
    <name evidence="5" type="ORF">R3P38DRAFT_3216502</name>
</gene>
<sequence>MNFSYPLSQSRPRNFSLRWILWTLGGINFLILLVGIRRTWLRVHEPHDTVYLGQNDPLELPLHFEAVGMSLLRETTRFDMDLSSNISLKEWETLSVHPFVVHLGANRRAFTVAYYHQWHCVHVLSLTFLRGEYKRLTNEHVQHCLNYLRQSFLCLSDDSLEPGDFMSAHMNVFGGNVVCRNWEEVDFFVDRNLKDWMEWNKTNFAL</sequence>
<evidence type="ECO:0000256" key="2">
    <source>
        <dbReference type="ARBA" id="ARBA00023002"/>
    </source>
</evidence>
<keyword evidence="6" id="KW-1185">Reference proteome</keyword>
<comment type="similarity">
    <text evidence="3">Belongs to the ustYa family.</text>
</comment>
<dbReference type="EMBL" id="JAWWNJ010000082">
    <property type="protein sequence ID" value="KAK7001629.1"/>
    <property type="molecule type" value="Genomic_DNA"/>
</dbReference>
<accession>A0AAW0A7K2</accession>
<feature type="transmembrane region" description="Helical" evidence="4">
    <location>
        <begin position="20"/>
        <end position="36"/>
    </location>
</feature>
<keyword evidence="2" id="KW-0560">Oxidoreductase</keyword>
<comment type="pathway">
    <text evidence="1">Mycotoxin biosynthesis.</text>
</comment>
<organism evidence="5 6">
    <name type="scientific">Favolaschia claudopus</name>
    <dbReference type="NCBI Taxonomy" id="2862362"/>
    <lineage>
        <taxon>Eukaryota</taxon>
        <taxon>Fungi</taxon>
        <taxon>Dikarya</taxon>
        <taxon>Basidiomycota</taxon>
        <taxon>Agaricomycotina</taxon>
        <taxon>Agaricomycetes</taxon>
        <taxon>Agaricomycetidae</taxon>
        <taxon>Agaricales</taxon>
        <taxon>Marasmiineae</taxon>
        <taxon>Mycenaceae</taxon>
        <taxon>Favolaschia</taxon>
    </lineage>
</organism>
<reference evidence="5 6" key="1">
    <citation type="journal article" date="2024" name="J Genomics">
        <title>Draft genome sequencing and assembly of Favolaschia claudopus CIRM-BRFM 2984 isolated from oak limbs.</title>
        <authorList>
            <person name="Navarro D."/>
            <person name="Drula E."/>
            <person name="Chaduli D."/>
            <person name="Cazenave R."/>
            <person name="Ahrendt S."/>
            <person name="Wang J."/>
            <person name="Lipzen A."/>
            <person name="Daum C."/>
            <person name="Barry K."/>
            <person name="Grigoriev I.V."/>
            <person name="Favel A."/>
            <person name="Rosso M.N."/>
            <person name="Martin F."/>
        </authorList>
    </citation>
    <scope>NUCLEOTIDE SEQUENCE [LARGE SCALE GENOMIC DNA]</scope>
    <source>
        <strain evidence="5 6">CIRM-BRFM 2984</strain>
    </source>
</reference>
<evidence type="ECO:0000313" key="5">
    <source>
        <dbReference type="EMBL" id="KAK7001629.1"/>
    </source>
</evidence>
<name>A0AAW0A7K2_9AGAR</name>
<evidence type="ECO:0000313" key="6">
    <source>
        <dbReference type="Proteomes" id="UP001362999"/>
    </source>
</evidence>
<keyword evidence="4" id="KW-1133">Transmembrane helix</keyword>
<dbReference type="GO" id="GO:0043386">
    <property type="term" value="P:mycotoxin biosynthetic process"/>
    <property type="evidence" value="ECO:0007669"/>
    <property type="project" value="InterPro"/>
</dbReference>
<comment type="caution">
    <text evidence="5">The sequence shown here is derived from an EMBL/GenBank/DDBJ whole genome shotgun (WGS) entry which is preliminary data.</text>
</comment>
<dbReference type="Proteomes" id="UP001362999">
    <property type="component" value="Unassembled WGS sequence"/>
</dbReference>
<dbReference type="GO" id="GO:0016491">
    <property type="term" value="F:oxidoreductase activity"/>
    <property type="evidence" value="ECO:0007669"/>
    <property type="project" value="UniProtKB-KW"/>
</dbReference>
<keyword evidence="4" id="KW-0472">Membrane</keyword>
<dbReference type="InterPro" id="IPR021765">
    <property type="entry name" value="UstYa-like"/>
</dbReference>
<dbReference type="PANTHER" id="PTHR33365:SF11">
    <property type="entry name" value="TAT PATHWAY SIGNAL SEQUENCE"/>
    <property type="match status" value="1"/>
</dbReference>
<dbReference type="Pfam" id="PF11807">
    <property type="entry name" value="UstYa"/>
    <property type="match status" value="1"/>
</dbReference>
<evidence type="ECO:0000256" key="1">
    <source>
        <dbReference type="ARBA" id="ARBA00004685"/>
    </source>
</evidence>
<keyword evidence="4" id="KW-0812">Transmembrane</keyword>
<protein>
    <submittedName>
        <fullName evidence="5">Uncharacterized protein</fullName>
    </submittedName>
</protein>
<evidence type="ECO:0000256" key="4">
    <source>
        <dbReference type="SAM" id="Phobius"/>
    </source>
</evidence>
<dbReference type="PANTHER" id="PTHR33365">
    <property type="entry name" value="YALI0B05434P"/>
    <property type="match status" value="1"/>
</dbReference>
<proteinExistence type="inferred from homology"/>